<comment type="caution">
    <text evidence="1">The sequence shown here is derived from an EMBL/GenBank/DDBJ whole genome shotgun (WGS) entry which is preliminary data.</text>
</comment>
<dbReference type="Proteomes" id="UP000634805">
    <property type="component" value="Unassembled WGS sequence"/>
</dbReference>
<name>A0A811THN2_9EURY</name>
<evidence type="ECO:0000313" key="2">
    <source>
        <dbReference type="Proteomes" id="UP000634805"/>
    </source>
</evidence>
<reference evidence="1" key="1">
    <citation type="submission" date="2020-10" db="EMBL/GenBank/DDBJ databases">
        <authorList>
            <person name="Hahn C.J."/>
            <person name="Laso-Perez R."/>
            <person name="Vulcano F."/>
            <person name="Vaziourakis K.-M."/>
            <person name="Stokke R."/>
            <person name="Steen I.H."/>
            <person name="Teske A."/>
            <person name="Boetius A."/>
            <person name="Liebeke M."/>
            <person name="Amann R."/>
            <person name="Knittel K."/>
        </authorList>
    </citation>
    <scope>NUCLEOTIDE SEQUENCE</scope>
    <source>
        <strain evidence="1">Gfbio:e3339647-f889-4370-9287-4fb5cb688e4c:AG392D22_GoMArc1</strain>
    </source>
</reference>
<evidence type="ECO:0000313" key="1">
    <source>
        <dbReference type="EMBL" id="CAD6494295.1"/>
    </source>
</evidence>
<gene>
    <name evidence="1" type="ORF">EMLJLAPB_00752</name>
</gene>
<dbReference type="EMBL" id="CAJHIS010000019">
    <property type="protein sequence ID" value="CAD6494295.1"/>
    <property type="molecule type" value="Genomic_DNA"/>
</dbReference>
<proteinExistence type="predicted"/>
<protein>
    <submittedName>
        <fullName evidence="1">Uncharacterized protein</fullName>
    </submittedName>
</protein>
<dbReference type="AlphaFoldDB" id="A0A811THN2"/>
<sequence>MSSVEFGLCLVKRDWGRLVSPPNDNICFPVGMIFYRYLAWKCKHLRLNITRLVDELGGIRLALVQEKTGGNVEMVVEEMDAKQARLFSLLDLGKFM</sequence>
<accession>A0A811THN2</accession>
<organism evidence="1 2">
    <name type="scientific">Candidatus Argoarchaeum ethanivorans</name>
    <dbReference type="NCBI Taxonomy" id="2608793"/>
    <lineage>
        <taxon>Archaea</taxon>
        <taxon>Methanobacteriati</taxon>
        <taxon>Methanobacteriota</taxon>
        <taxon>Stenosarchaea group</taxon>
        <taxon>Methanomicrobia</taxon>
        <taxon>Methanosarcinales</taxon>
        <taxon>Methanosarcinales incertae sedis</taxon>
        <taxon>GOM Arc I cluster</taxon>
        <taxon>Candidatus Argoarchaeum</taxon>
    </lineage>
</organism>